<sequence>MDNDIILTKKHTRNVRATRVICAVLCLEQAMYGVVFAENGSLLQRIYFNSSLVLGVLFLITMVLPRLVPIKAGILYDLFDMVPLGIGLGIAYIRMLNAANEYQNIPTIYLAVLFGGAVVFLLEYKQSLILYSSITVVSIIGSYSSLPLDSSIPFQADFLINGAIAWAVSALSYASFLKTETQRELIEEKNRQLTQLSELDWLTNLYNRRKLDLYLAGFSRYRFAILFDLDYFKTVNDNYGHQKGDRVLVELASILQNTITPHDVVGRWGGEEFLILTHEDGFALAEQLRKKIEVHRFVDDIPVTASFGVTACKNKESVHELVRCIDLNLYQAKQLGRNQVVYS</sequence>
<dbReference type="PANTHER" id="PTHR45138:SF9">
    <property type="entry name" value="DIGUANYLATE CYCLASE DGCM-RELATED"/>
    <property type="match status" value="1"/>
</dbReference>
<accession>A0A644ZCS3</accession>
<organism evidence="3">
    <name type="scientific">bioreactor metagenome</name>
    <dbReference type="NCBI Taxonomy" id="1076179"/>
    <lineage>
        <taxon>unclassified sequences</taxon>
        <taxon>metagenomes</taxon>
        <taxon>ecological metagenomes</taxon>
    </lineage>
</organism>
<dbReference type="PROSITE" id="PS50887">
    <property type="entry name" value="GGDEF"/>
    <property type="match status" value="1"/>
</dbReference>
<dbReference type="Gene3D" id="3.30.70.270">
    <property type="match status" value="1"/>
</dbReference>
<evidence type="ECO:0000256" key="1">
    <source>
        <dbReference type="SAM" id="Phobius"/>
    </source>
</evidence>
<dbReference type="PANTHER" id="PTHR45138">
    <property type="entry name" value="REGULATORY COMPONENTS OF SENSORY TRANSDUCTION SYSTEM"/>
    <property type="match status" value="1"/>
</dbReference>
<name>A0A644ZCS3_9ZZZZ</name>
<feature type="transmembrane region" description="Helical" evidence="1">
    <location>
        <begin position="129"/>
        <end position="146"/>
    </location>
</feature>
<keyword evidence="1" id="KW-1133">Transmembrane helix</keyword>
<feature type="domain" description="GGDEF" evidence="2">
    <location>
        <begin position="220"/>
        <end position="343"/>
    </location>
</feature>
<dbReference type="InterPro" id="IPR043128">
    <property type="entry name" value="Rev_trsase/Diguanyl_cyclase"/>
</dbReference>
<feature type="transmembrane region" description="Helical" evidence="1">
    <location>
        <begin position="158"/>
        <end position="177"/>
    </location>
</feature>
<reference evidence="3" key="1">
    <citation type="submission" date="2019-08" db="EMBL/GenBank/DDBJ databases">
        <authorList>
            <person name="Kucharzyk K."/>
            <person name="Murdoch R.W."/>
            <person name="Higgins S."/>
            <person name="Loffler F."/>
        </authorList>
    </citation>
    <scope>NUCLEOTIDE SEQUENCE</scope>
</reference>
<dbReference type="InterPro" id="IPR000160">
    <property type="entry name" value="GGDEF_dom"/>
</dbReference>
<proteinExistence type="predicted"/>
<feature type="transmembrane region" description="Helical" evidence="1">
    <location>
        <begin position="20"/>
        <end position="40"/>
    </location>
</feature>
<keyword evidence="1" id="KW-0472">Membrane</keyword>
<evidence type="ECO:0000313" key="3">
    <source>
        <dbReference type="EMBL" id="MPM35684.1"/>
    </source>
</evidence>
<dbReference type="InterPro" id="IPR029787">
    <property type="entry name" value="Nucleotide_cyclase"/>
</dbReference>
<keyword evidence="1" id="KW-0812">Transmembrane</keyword>
<feature type="transmembrane region" description="Helical" evidence="1">
    <location>
        <begin position="105"/>
        <end position="122"/>
    </location>
</feature>
<dbReference type="Pfam" id="PF00990">
    <property type="entry name" value="GGDEF"/>
    <property type="match status" value="1"/>
</dbReference>
<dbReference type="SMART" id="SM00267">
    <property type="entry name" value="GGDEF"/>
    <property type="match status" value="1"/>
</dbReference>
<evidence type="ECO:0000259" key="2">
    <source>
        <dbReference type="PROSITE" id="PS50887"/>
    </source>
</evidence>
<dbReference type="SUPFAM" id="SSF55073">
    <property type="entry name" value="Nucleotide cyclase"/>
    <property type="match status" value="1"/>
</dbReference>
<dbReference type="EMBL" id="VSSQ01007361">
    <property type="protein sequence ID" value="MPM35684.1"/>
    <property type="molecule type" value="Genomic_DNA"/>
</dbReference>
<dbReference type="AlphaFoldDB" id="A0A644ZCS3"/>
<gene>
    <name evidence="3" type="ORF">SDC9_82277</name>
</gene>
<dbReference type="NCBIfam" id="TIGR00254">
    <property type="entry name" value="GGDEF"/>
    <property type="match status" value="1"/>
</dbReference>
<dbReference type="CDD" id="cd01949">
    <property type="entry name" value="GGDEF"/>
    <property type="match status" value="1"/>
</dbReference>
<dbReference type="InterPro" id="IPR050469">
    <property type="entry name" value="Diguanylate_Cyclase"/>
</dbReference>
<protein>
    <recommendedName>
        <fullName evidence="2">GGDEF domain-containing protein</fullName>
    </recommendedName>
</protein>
<dbReference type="GO" id="GO:0052621">
    <property type="term" value="F:diguanylate cyclase activity"/>
    <property type="evidence" value="ECO:0007669"/>
    <property type="project" value="TreeGrafter"/>
</dbReference>
<feature type="transmembrane region" description="Helical" evidence="1">
    <location>
        <begin position="74"/>
        <end position="93"/>
    </location>
</feature>
<feature type="transmembrane region" description="Helical" evidence="1">
    <location>
        <begin position="46"/>
        <end position="67"/>
    </location>
</feature>
<comment type="caution">
    <text evidence="3">The sequence shown here is derived from an EMBL/GenBank/DDBJ whole genome shotgun (WGS) entry which is preliminary data.</text>
</comment>